<comment type="caution">
    <text evidence="3">The sequence shown here is derived from an EMBL/GenBank/DDBJ whole genome shotgun (WGS) entry which is preliminary data.</text>
</comment>
<proteinExistence type="predicted"/>
<dbReference type="CDD" id="cd02440">
    <property type="entry name" value="AdoMet_MTases"/>
    <property type="match status" value="1"/>
</dbReference>
<reference evidence="3 4" key="1">
    <citation type="submission" date="2024-10" db="EMBL/GenBank/DDBJ databases">
        <authorList>
            <person name="Topkara A.R."/>
            <person name="Saygin H."/>
        </authorList>
    </citation>
    <scope>NUCLEOTIDE SEQUENCE [LARGE SCALE GENOMIC DNA]</scope>
    <source>
        <strain evidence="3 4">M3C6</strain>
    </source>
</reference>
<keyword evidence="1 3" id="KW-0808">Transferase</keyword>
<dbReference type="Proteomes" id="UP001603978">
    <property type="component" value="Unassembled WGS sequence"/>
</dbReference>
<dbReference type="GO" id="GO:0102208">
    <property type="term" value="F:2-polyprenyl-6-hydroxyphenol methylase activity"/>
    <property type="evidence" value="ECO:0007669"/>
    <property type="project" value="UniProtKB-EC"/>
</dbReference>
<protein>
    <submittedName>
        <fullName evidence="3">Class I SAM-dependent methyltransferase</fullName>
        <ecNumber evidence="3">2.1.1.222</ecNumber>
        <ecNumber evidence="3">2.1.1.64</ecNumber>
    </submittedName>
</protein>
<keyword evidence="4" id="KW-1185">Reference proteome</keyword>
<organism evidence="3 4">
    <name type="scientific">Nonomuraea marmarensis</name>
    <dbReference type="NCBI Taxonomy" id="3351344"/>
    <lineage>
        <taxon>Bacteria</taxon>
        <taxon>Bacillati</taxon>
        <taxon>Actinomycetota</taxon>
        <taxon>Actinomycetes</taxon>
        <taxon>Streptosporangiales</taxon>
        <taxon>Streptosporangiaceae</taxon>
        <taxon>Nonomuraea</taxon>
    </lineage>
</organism>
<dbReference type="PANTHER" id="PTHR43861:SF3">
    <property type="entry name" value="PUTATIVE (AFU_ORTHOLOGUE AFUA_2G14390)-RELATED"/>
    <property type="match status" value="1"/>
</dbReference>
<sequence>MDSDQWDRRYATKDLVWSAGPNRWVEEVAAELPPGRVLDLAAGEGRNALWLAERGWSATAVDFSAVGLDRARSLAAQRLGEHADRLRLIRADLRDYEPERDRFDLVVIAYLQVEAGLRRRVMRSAAAAVAPGGLLLVVAHDSDNLAHGTGGPQDPAVLYSAGDVAADIERCGLRIVRAQPRRRPVESGPRDAIDAFLLAGRDETVTTLDPRPRRP</sequence>
<dbReference type="RefSeq" id="WP_393173048.1">
    <property type="nucleotide sequence ID" value="NZ_JBICRM010000031.1"/>
</dbReference>
<dbReference type="InterPro" id="IPR041698">
    <property type="entry name" value="Methyltransf_25"/>
</dbReference>
<keyword evidence="3" id="KW-0489">Methyltransferase</keyword>
<accession>A0ABW7ARW2</accession>
<name>A0ABW7ARW2_9ACTN</name>
<dbReference type="Pfam" id="PF13649">
    <property type="entry name" value="Methyltransf_25"/>
    <property type="match status" value="1"/>
</dbReference>
<evidence type="ECO:0000259" key="2">
    <source>
        <dbReference type="Pfam" id="PF13649"/>
    </source>
</evidence>
<dbReference type="EC" id="2.1.1.64" evidence="3"/>
<dbReference type="Gene3D" id="3.40.50.150">
    <property type="entry name" value="Vaccinia Virus protein VP39"/>
    <property type="match status" value="1"/>
</dbReference>
<dbReference type="EC" id="2.1.1.222" evidence="3"/>
<dbReference type="GO" id="GO:0032259">
    <property type="term" value="P:methylation"/>
    <property type="evidence" value="ECO:0007669"/>
    <property type="project" value="UniProtKB-KW"/>
</dbReference>
<evidence type="ECO:0000256" key="1">
    <source>
        <dbReference type="ARBA" id="ARBA00022679"/>
    </source>
</evidence>
<gene>
    <name evidence="3" type="ORF">ACFLIM_37040</name>
</gene>
<feature type="domain" description="Methyltransferase" evidence="2">
    <location>
        <begin position="37"/>
        <end position="133"/>
    </location>
</feature>
<evidence type="ECO:0000313" key="4">
    <source>
        <dbReference type="Proteomes" id="UP001603978"/>
    </source>
</evidence>
<dbReference type="GO" id="GO:0061542">
    <property type="term" value="F:3-demethylubiquinol 3-O-methyltransferase activity"/>
    <property type="evidence" value="ECO:0007669"/>
    <property type="project" value="UniProtKB-EC"/>
</dbReference>
<dbReference type="SUPFAM" id="SSF53335">
    <property type="entry name" value="S-adenosyl-L-methionine-dependent methyltransferases"/>
    <property type="match status" value="1"/>
</dbReference>
<evidence type="ECO:0000313" key="3">
    <source>
        <dbReference type="EMBL" id="MFG1708818.1"/>
    </source>
</evidence>
<dbReference type="EMBL" id="JBICRM010000031">
    <property type="protein sequence ID" value="MFG1708818.1"/>
    <property type="molecule type" value="Genomic_DNA"/>
</dbReference>
<dbReference type="PANTHER" id="PTHR43861">
    <property type="entry name" value="TRANS-ACONITATE 2-METHYLTRANSFERASE-RELATED"/>
    <property type="match status" value="1"/>
</dbReference>
<dbReference type="InterPro" id="IPR029063">
    <property type="entry name" value="SAM-dependent_MTases_sf"/>
</dbReference>